<evidence type="ECO:0000313" key="3">
    <source>
        <dbReference type="Proteomes" id="UP000077701"/>
    </source>
</evidence>
<dbReference type="InterPro" id="IPR022742">
    <property type="entry name" value="Hydrolase_4"/>
</dbReference>
<evidence type="ECO:0000313" key="2">
    <source>
        <dbReference type="EMBL" id="GAT69296.1"/>
    </source>
</evidence>
<dbReference type="OrthoDB" id="9806902at2"/>
<accession>A0A171DKE3</accession>
<keyword evidence="3" id="KW-1185">Reference proteome</keyword>
<comment type="caution">
    <text evidence="2">The sequence shown here is derived from an EMBL/GenBank/DDBJ whole genome shotgun (WGS) entry which is preliminary data.</text>
</comment>
<dbReference type="GO" id="GO:0003824">
    <property type="term" value="F:catalytic activity"/>
    <property type="evidence" value="ECO:0007669"/>
    <property type="project" value="UniProtKB-ARBA"/>
</dbReference>
<dbReference type="InterPro" id="IPR000073">
    <property type="entry name" value="AB_hydrolase_1"/>
</dbReference>
<dbReference type="InterPro" id="IPR029058">
    <property type="entry name" value="AB_hydrolase_fold"/>
</dbReference>
<sequence length="276" mass="29979">MAQETGRRFDGVRQPIHLHVWPHPSPAYVAVFVHGYADHAGRYGHVANALVKHGAAVYAPDHMGSGLSGGRPALVEDYEEVVADLRTAVGQARADHPGRPVVMIGHSVGGTVATRYAQRHADDLSALVLAAPVLGAWSTATSLLAFEEIPEMPLDVGAVMSRDPQEARRYNEDPLIWHGAFVRRTLEAIAASLERIDRGGSLLFLPVLWLHGDADMLARLEESRAGIERIRGAYLTERIYPGVPHGIFHDVEKERAIADTTAFIESALTLIGDSGR</sequence>
<name>A0A171DKE3_9ACTN</name>
<protein>
    <submittedName>
        <fullName evidence="2">Lysophospholipase</fullName>
    </submittedName>
</protein>
<reference evidence="3" key="2">
    <citation type="submission" date="2016-04" db="EMBL/GenBank/DDBJ databases">
        <title>Planomonospora sphaerica JCM9374 whole genome shotgun sequence.</title>
        <authorList>
            <person name="Suzuki T."/>
            <person name="Dohra H."/>
            <person name="Kodani S."/>
        </authorList>
    </citation>
    <scope>NUCLEOTIDE SEQUENCE [LARGE SCALE GENOMIC DNA]</scope>
    <source>
        <strain evidence="3">JCM 9374</strain>
    </source>
</reference>
<dbReference type="STRING" id="161355.PS9374_04971"/>
<evidence type="ECO:0000259" key="1">
    <source>
        <dbReference type="Pfam" id="PF12146"/>
    </source>
</evidence>
<dbReference type="RefSeq" id="WP_068900619.1">
    <property type="nucleotide sequence ID" value="NZ_BDCX01000013.1"/>
</dbReference>
<organism evidence="2 3">
    <name type="scientific">Planomonospora sphaerica</name>
    <dbReference type="NCBI Taxonomy" id="161355"/>
    <lineage>
        <taxon>Bacteria</taxon>
        <taxon>Bacillati</taxon>
        <taxon>Actinomycetota</taxon>
        <taxon>Actinomycetes</taxon>
        <taxon>Streptosporangiales</taxon>
        <taxon>Streptosporangiaceae</taxon>
        <taxon>Planomonospora</taxon>
    </lineage>
</organism>
<dbReference type="EMBL" id="BDCX01000013">
    <property type="protein sequence ID" value="GAT69296.1"/>
    <property type="molecule type" value="Genomic_DNA"/>
</dbReference>
<feature type="domain" description="Serine aminopeptidase S33" evidence="1">
    <location>
        <begin position="26"/>
        <end position="251"/>
    </location>
</feature>
<dbReference type="Proteomes" id="UP000077701">
    <property type="component" value="Unassembled WGS sequence"/>
</dbReference>
<dbReference type="PANTHER" id="PTHR11614">
    <property type="entry name" value="PHOSPHOLIPASE-RELATED"/>
    <property type="match status" value="1"/>
</dbReference>
<dbReference type="AlphaFoldDB" id="A0A171DKE3"/>
<dbReference type="PRINTS" id="PR00111">
    <property type="entry name" value="ABHYDROLASE"/>
</dbReference>
<dbReference type="Gene3D" id="3.40.50.1820">
    <property type="entry name" value="alpha/beta hydrolase"/>
    <property type="match status" value="1"/>
</dbReference>
<gene>
    <name evidence="2" type="ORF">PS9374_04971</name>
</gene>
<dbReference type="InterPro" id="IPR051044">
    <property type="entry name" value="MAG_DAG_Lipase"/>
</dbReference>
<proteinExistence type="predicted"/>
<reference evidence="2 3" key="1">
    <citation type="journal article" date="2016" name="Genome Announc.">
        <title>Draft Genome Sequence of Planomonospora sphaerica JCM9374, a Rare Actinomycete.</title>
        <authorList>
            <person name="Dohra H."/>
            <person name="Suzuki T."/>
            <person name="Inoue Y."/>
            <person name="Kodani S."/>
        </authorList>
    </citation>
    <scope>NUCLEOTIDE SEQUENCE [LARGE SCALE GENOMIC DNA]</scope>
    <source>
        <strain evidence="2 3">JCM 9374</strain>
    </source>
</reference>
<dbReference type="Pfam" id="PF12146">
    <property type="entry name" value="Hydrolase_4"/>
    <property type="match status" value="1"/>
</dbReference>
<dbReference type="SUPFAM" id="SSF53474">
    <property type="entry name" value="alpha/beta-Hydrolases"/>
    <property type="match status" value="1"/>
</dbReference>